<name>A0AAU6Q0S5_9DEIO</name>
<dbReference type="Pfam" id="PF00989">
    <property type="entry name" value="PAS"/>
    <property type="match status" value="1"/>
</dbReference>
<accession>A0AAU6Q0S5</accession>
<dbReference type="SUPFAM" id="SSF55785">
    <property type="entry name" value="PYP-like sensor domain (PAS domain)"/>
    <property type="match status" value="1"/>
</dbReference>
<dbReference type="AlphaFoldDB" id="A0AAU6Q0S5"/>
<dbReference type="PROSITE" id="PS50112">
    <property type="entry name" value="PAS"/>
    <property type="match status" value="1"/>
</dbReference>
<protein>
    <submittedName>
        <fullName evidence="3">PAS domain-containing protein</fullName>
    </submittedName>
</protein>
<dbReference type="EMBL" id="CP149782">
    <property type="protein sequence ID" value="WYF43944.1"/>
    <property type="molecule type" value="Genomic_DNA"/>
</dbReference>
<evidence type="ECO:0000256" key="1">
    <source>
        <dbReference type="SAM" id="Phobius"/>
    </source>
</evidence>
<keyword evidence="1" id="KW-0472">Membrane</keyword>
<dbReference type="Gene3D" id="3.30.450.20">
    <property type="entry name" value="PAS domain"/>
    <property type="match status" value="1"/>
</dbReference>
<dbReference type="RefSeq" id="WP_339095061.1">
    <property type="nucleotide sequence ID" value="NZ_CP149782.1"/>
</dbReference>
<proteinExistence type="predicted"/>
<keyword evidence="1" id="KW-1133">Transmembrane helix</keyword>
<dbReference type="InterPro" id="IPR013767">
    <property type="entry name" value="PAS_fold"/>
</dbReference>
<dbReference type="CDD" id="cd00130">
    <property type="entry name" value="PAS"/>
    <property type="match status" value="1"/>
</dbReference>
<feature type="transmembrane region" description="Helical" evidence="1">
    <location>
        <begin position="12"/>
        <end position="32"/>
    </location>
</feature>
<sequence length="213" mass="23709">MTTLSGRLELRWAYIAFGLLGAIDLLVAVWTVHHVVLNGEPVTADALLLLILLLTVHLLLLWLFRRIRTLLRLHRQLRDSYEEELHFARQLLECSGEGMIVLDAEGEVRYANSVACELLGYPHGEVVGHPMLNLIDPAHHQPIREQWRTSWGCQGQTYALQIRDGEGQLRSLRAVTSPRWHHGRIVGSFAALSPHSPAPVSAPAAGLPSVPVP</sequence>
<evidence type="ECO:0000313" key="3">
    <source>
        <dbReference type="EMBL" id="WYF43944.1"/>
    </source>
</evidence>
<dbReference type="SMART" id="SM00091">
    <property type="entry name" value="PAS"/>
    <property type="match status" value="1"/>
</dbReference>
<keyword evidence="1" id="KW-0812">Transmembrane</keyword>
<dbReference type="InterPro" id="IPR000014">
    <property type="entry name" value="PAS"/>
</dbReference>
<dbReference type="InterPro" id="IPR035965">
    <property type="entry name" value="PAS-like_dom_sf"/>
</dbReference>
<organism evidence="3">
    <name type="scientific">Deinococcus sp. VB142</name>
    <dbReference type="NCBI Taxonomy" id="3112952"/>
    <lineage>
        <taxon>Bacteria</taxon>
        <taxon>Thermotogati</taxon>
        <taxon>Deinococcota</taxon>
        <taxon>Deinococci</taxon>
        <taxon>Deinococcales</taxon>
        <taxon>Deinococcaceae</taxon>
        <taxon>Deinococcus</taxon>
    </lineage>
</organism>
<feature type="transmembrane region" description="Helical" evidence="1">
    <location>
        <begin position="44"/>
        <end position="64"/>
    </location>
</feature>
<reference evidence="3" key="1">
    <citation type="submission" date="2024-03" db="EMBL/GenBank/DDBJ databases">
        <title>Deinococcus weizhi sp. nov., isolated from human skin.</title>
        <authorList>
            <person name="Wei Z."/>
            <person name="Tian F."/>
            <person name="Yang C."/>
            <person name="Xin L.T."/>
            <person name="Wen Z.J."/>
            <person name="Lan K.C."/>
            <person name="Yu L."/>
            <person name="Zhe W."/>
            <person name="Dan F.D."/>
            <person name="Jun W."/>
            <person name="Rui Z."/>
            <person name="Yong X.J."/>
            <person name="Ting Y."/>
            <person name="Wei X."/>
            <person name="Xu Z.G."/>
            <person name="Xin Z."/>
            <person name="Dong F.G."/>
            <person name="Ni X.M."/>
            <person name="Zheng M.G."/>
            <person name="Chun Y."/>
            <person name="Qian W.X."/>
        </authorList>
    </citation>
    <scope>NUCLEOTIDE SEQUENCE</scope>
    <source>
        <strain evidence="3">VB142</strain>
    </source>
</reference>
<dbReference type="NCBIfam" id="TIGR00229">
    <property type="entry name" value="sensory_box"/>
    <property type="match status" value="1"/>
</dbReference>
<evidence type="ECO:0000259" key="2">
    <source>
        <dbReference type="PROSITE" id="PS50112"/>
    </source>
</evidence>
<feature type="domain" description="PAS" evidence="2">
    <location>
        <begin position="84"/>
        <end position="145"/>
    </location>
</feature>
<gene>
    <name evidence="3" type="ORF">WDJ50_11050</name>
</gene>
<dbReference type="GO" id="GO:0006355">
    <property type="term" value="P:regulation of DNA-templated transcription"/>
    <property type="evidence" value="ECO:0007669"/>
    <property type="project" value="InterPro"/>
</dbReference>